<reference evidence="3" key="1">
    <citation type="submission" date="2015-10" db="EMBL/GenBank/DDBJ databases">
        <title>Analysis of five complete genome sequences for members of the class Peribacteria in the recently recognized Peregrinibacteria bacterial phylum.</title>
        <authorList>
            <person name="Anantharaman K."/>
            <person name="Brown C.T."/>
            <person name="Burstein D."/>
            <person name="Castelle C.J."/>
            <person name="Probst A.J."/>
            <person name="Thomas B.C."/>
            <person name="Williams K.H."/>
            <person name="Banfield J.F."/>
        </authorList>
    </citation>
    <scope>NUCLEOTIDE SEQUENCE [LARGE SCALE GENOMIC DNA]</scope>
</reference>
<accession>A0A0S1SI01</accession>
<protein>
    <submittedName>
        <fullName evidence="2">Uncharacterized protein</fullName>
    </submittedName>
</protein>
<dbReference type="STRING" id="1735162.PeribacterB2_0120"/>
<reference evidence="2 3" key="2">
    <citation type="journal article" date="2016" name="PeerJ">
        <title>Analysis of five complete genome sequences for members of the class Peribacteria in the recently recognized Peregrinibacteria bacterial phylum.</title>
        <authorList>
            <person name="Anantharaman K."/>
            <person name="Brown C.T."/>
            <person name="Burstein D."/>
            <person name="Castelle C.J."/>
            <person name="Probst A.J."/>
            <person name="Thomas B.C."/>
            <person name="Williams K.H."/>
            <person name="Banfield J.F."/>
        </authorList>
    </citation>
    <scope>NUCLEOTIDE SEQUENCE [LARGE SCALE GENOMIC DNA]</scope>
    <source>
        <strain evidence="2">RIFOXYD1_FULL_PER-ii_59_16</strain>
    </source>
</reference>
<evidence type="ECO:0000256" key="1">
    <source>
        <dbReference type="SAM" id="Phobius"/>
    </source>
</evidence>
<dbReference type="Proteomes" id="UP000069135">
    <property type="component" value="Chromosome"/>
</dbReference>
<keyword evidence="1" id="KW-0472">Membrane</keyword>
<feature type="transmembrane region" description="Helical" evidence="1">
    <location>
        <begin position="271"/>
        <end position="292"/>
    </location>
</feature>
<accession>A0A0S1SQM1</accession>
<sequence>MCRPSTELRVTLVMRNIRKTNIELMYHIADFLMRLRLLLFAALILALPMAASAEEQTTLRLGDSAEQAQWQTIGLKNVGLVPDGIHITTSVPGILSRPIGLSHRIDVVEILYTSPRGASISFMWRKKGSATNNYMQIPVTLQPSLAPTSIIVDLSAVGGWDPHTVSIGFQIPPGSDVIFHTIELSGWSIGEKVIESIRCFWIFDGLKAYSINFFWGPLLCTSPITRTHLFQSQPPAAHSALRVIYALLILGTAVILFRAWKNPHSGQRATIIRRVLVLFFVFWIVLDIRMGAEFLATWTYDVRSYLMQPIGKRTFRTFNFLSDFALATRGILSDQPRYVLMTPTTNFMNFMRYQTYPSAPVSPADGSGATIWLVYERPDLAFSTDGRIVQKGQPISPVGQIIHEFMDGTFVFRTTPPASATP</sequence>
<proteinExistence type="predicted"/>
<gene>
    <name evidence="2" type="ORF">PeribacterD1_0120</name>
</gene>
<keyword evidence="1" id="KW-0812">Transmembrane</keyword>
<feature type="transmembrane region" description="Helical" evidence="1">
    <location>
        <begin position="240"/>
        <end position="259"/>
    </location>
</feature>
<keyword evidence="1" id="KW-1133">Transmembrane helix</keyword>
<dbReference type="KEGG" id="prf:PeribacterA2_0120"/>
<accession>A0A0S1SJ36</accession>
<organism evidence="2 3">
    <name type="scientific">Candidatus Peribacter riflensis</name>
    <dbReference type="NCBI Taxonomy" id="1735162"/>
    <lineage>
        <taxon>Bacteria</taxon>
        <taxon>Candidatus Peregrinibacteriota</taxon>
        <taxon>Candidatus Peribacteria</taxon>
        <taxon>Candidatus Peribacterales</taxon>
        <taxon>Candidatus Peribacteraceae</taxon>
        <taxon>Candidatus Peribacter</taxon>
    </lineage>
</organism>
<evidence type="ECO:0000313" key="3">
    <source>
        <dbReference type="Proteomes" id="UP000069135"/>
    </source>
</evidence>
<dbReference type="AlphaFoldDB" id="A0A0S1SI01"/>
<evidence type="ECO:0000313" key="2">
    <source>
        <dbReference type="EMBL" id="ALM12822.1"/>
    </source>
</evidence>
<dbReference type="EMBL" id="CP013065">
    <property type="protein sequence ID" value="ALM12822.1"/>
    <property type="molecule type" value="Genomic_DNA"/>
</dbReference>
<accession>A0A0S1SVJ9</accession>
<name>A0A0S1SI01_9BACT</name>
<accession>A0A0S1SN37</accession>